<dbReference type="CDD" id="cd01536">
    <property type="entry name" value="PBP1_ABC_sugar_binding-like"/>
    <property type="match status" value="1"/>
</dbReference>
<keyword evidence="7" id="KW-1185">Reference proteome</keyword>
<evidence type="ECO:0000256" key="1">
    <source>
        <dbReference type="ARBA" id="ARBA00004196"/>
    </source>
</evidence>
<dbReference type="Gene3D" id="3.40.50.2300">
    <property type="match status" value="2"/>
</dbReference>
<proteinExistence type="inferred from homology"/>
<comment type="similarity">
    <text evidence="2">Belongs to the bacterial solute-binding protein 2 family.</text>
</comment>
<dbReference type="SUPFAM" id="SSF53822">
    <property type="entry name" value="Periplasmic binding protein-like I"/>
    <property type="match status" value="1"/>
</dbReference>
<name>A0ABU0FBI7_9HYPH</name>
<keyword evidence="3 4" id="KW-0732">Signal</keyword>
<dbReference type="RefSeq" id="WP_307425144.1">
    <property type="nucleotide sequence ID" value="NZ_JAUSVK010000001.1"/>
</dbReference>
<dbReference type="EMBL" id="JAUSVK010000001">
    <property type="protein sequence ID" value="MDQ0391974.1"/>
    <property type="molecule type" value="Genomic_DNA"/>
</dbReference>
<comment type="subcellular location">
    <subcellularLocation>
        <location evidence="1">Cell envelope</location>
    </subcellularLocation>
</comment>
<evidence type="ECO:0000259" key="5">
    <source>
        <dbReference type="Pfam" id="PF13407"/>
    </source>
</evidence>
<evidence type="ECO:0000313" key="7">
    <source>
        <dbReference type="Proteomes" id="UP001237448"/>
    </source>
</evidence>
<reference evidence="6 7" key="1">
    <citation type="submission" date="2023-07" db="EMBL/GenBank/DDBJ databases">
        <title>Genomic Encyclopedia of Type Strains, Phase IV (KMG-IV): sequencing the most valuable type-strain genomes for metagenomic binning, comparative biology and taxonomic classification.</title>
        <authorList>
            <person name="Goeker M."/>
        </authorList>
    </citation>
    <scope>NUCLEOTIDE SEQUENCE [LARGE SCALE GENOMIC DNA]</scope>
    <source>
        <strain evidence="6 7">DSM 5896</strain>
    </source>
</reference>
<evidence type="ECO:0000256" key="3">
    <source>
        <dbReference type="ARBA" id="ARBA00022729"/>
    </source>
</evidence>
<protein>
    <submittedName>
        <fullName evidence="6">Ribose transport system substrate-binding protein</fullName>
    </submittedName>
</protein>
<evidence type="ECO:0000256" key="2">
    <source>
        <dbReference type="ARBA" id="ARBA00007639"/>
    </source>
</evidence>
<evidence type="ECO:0000313" key="6">
    <source>
        <dbReference type="EMBL" id="MDQ0391974.1"/>
    </source>
</evidence>
<feature type="signal peptide" evidence="4">
    <location>
        <begin position="1"/>
        <end position="24"/>
    </location>
</feature>
<accession>A0ABU0FBI7</accession>
<evidence type="ECO:0000256" key="4">
    <source>
        <dbReference type="SAM" id="SignalP"/>
    </source>
</evidence>
<dbReference type="InterPro" id="IPR025997">
    <property type="entry name" value="SBP_2_dom"/>
</dbReference>
<dbReference type="PANTHER" id="PTHR46847">
    <property type="entry name" value="D-ALLOSE-BINDING PERIPLASMIC PROTEIN-RELATED"/>
    <property type="match status" value="1"/>
</dbReference>
<sequence length="332" mass="34623">MKKSTMALAAVALGALIAPTFAQAAEKTIAFMRGGPDPYYQYGMNAAQAAADKLGVKLVTYTANNDPTQELANVQDAITKGVDGILIYAVSLSSEKAAIAQAQRAGVPIFFQYGYDPSLLKNAAGFMEINLFKFGEPVGEALGKQVPDGEVAIVTGKLGRGDAEAFANSFKDGLKAVGSKASVVAEVAADWDRQKALDATAQILTAHPDVKAIYAANDDMAVGVSIAIDRAGKTGKILLGACNGAPYGIDLIKQGKMTITNSNPPSIASVQSLQLLLAVIDKKIEPGQFYAAPTQLITSANMDTAIPWDAKPDQVAAWLAQPLPQPSPGPTN</sequence>
<dbReference type="Pfam" id="PF13407">
    <property type="entry name" value="Peripla_BP_4"/>
    <property type="match status" value="1"/>
</dbReference>
<comment type="caution">
    <text evidence="6">The sequence shown here is derived from an EMBL/GenBank/DDBJ whole genome shotgun (WGS) entry which is preliminary data.</text>
</comment>
<dbReference type="Proteomes" id="UP001237448">
    <property type="component" value="Unassembled WGS sequence"/>
</dbReference>
<organism evidence="6 7">
    <name type="scientific">Labrys monachus</name>
    <dbReference type="NCBI Taxonomy" id="217067"/>
    <lineage>
        <taxon>Bacteria</taxon>
        <taxon>Pseudomonadati</taxon>
        <taxon>Pseudomonadota</taxon>
        <taxon>Alphaproteobacteria</taxon>
        <taxon>Hyphomicrobiales</taxon>
        <taxon>Xanthobacteraceae</taxon>
        <taxon>Labrys</taxon>
    </lineage>
</organism>
<feature type="chain" id="PRO_5046470708" evidence="4">
    <location>
        <begin position="25"/>
        <end position="332"/>
    </location>
</feature>
<gene>
    <name evidence="6" type="ORF">J3R73_001766</name>
</gene>
<dbReference type="PANTHER" id="PTHR46847:SF1">
    <property type="entry name" value="D-ALLOSE-BINDING PERIPLASMIC PROTEIN-RELATED"/>
    <property type="match status" value="1"/>
</dbReference>
<feature type="domain" description="Periplasmic binding protein" evidence="5">
    <location>
        <begin position="36"/>
        <end position="283"/>
    </location>
</feature>
<dbReference type="InterPro" id="IPR028082">
    <property type="entry name" value="Peripla_BP_I"/>
</dbReference>